<gene>
    <name evidence="1" type="ORF">KVA01_24630</name>
</gene>
<dbReference type="Gene3D" id="3.40.50.10010">
    <property type="entry name" value="Type-2 restriction enzyme NgoMIV"/>
    <property type="match status" value="1"/>
</dbReference>
<sequence length="46" mass="5045">MYHFALPELIEAVAATGNDEAQTMLTMLLSGKRLRDISDLPLDLAV</sequence>
<dbReference type="AlphaFoldDB" id="A0A4Y4D522"/>
<comment type="caution">
    <text evidence="1">The sequence shown here is derived from an EMBL/GenBank/DDBJ whole genome shotgun (WGS) entry which is preliminary data.</text>
</comment>
<evidence type="ECO:0000313" key="2">
    <source>
        <dbReference type="Proteomes" id="UP000315730"/>
    </source>
</evidence>
<dbReference type="InterPro" id="IPR037083">
    <property type="entry name" value="NgoMIV_sf"/>
</dbReference>
<protein>
    <submittedName>
        <fullName evidence="1">Uncharacterized protein</fullName>
    </submittedName>
</protein>
<keyword evidence="2" id="KW-1185">Reference proteome</keyword>
<proteinExistence type="predicted"/>
<dbReference type="Proteomes" id="UP000315730">
    <property type="component" value="Unassembled WGS sequence"/>
</dbReference>
<reference evidence="1 2" key="1">
    <citation type="submission" date="2019-06" db="EMBL/GenBank/DDBJ databases">
        <title>Whole genome shotgun sequence of Kocuria varians NBRC 15358.</title>
        <authorList>
            <person name="Hosoyama A."/>
            <person name="Uohara A."/>
            <person name="Ohji S."/>
            <person name="Ichikawa N."/>
        </authorList>
    </citation>
    <scope>NUCLEOTIDE SEQUENCE [LARGE SCALE GENOMIC DNA]</scope>
    <source>
        <strain evidence="1 2">NBRC 15358</strain>
    </source>
</reference>
<dbReference type="GO" id="GO:0009307">
    <property type="term" value="P:DNA restriction-modification system"/>
    <property type="evidence" value="ECO:0007669"/>
    <property type="project" value="InterPro"/>
</dbReference>
<dbReference type="EMBL" id="BJNW01000031">
    <property type="protein sequence ID" value="GED00309.1"/>
    <property type="molecule type" value="Genomic_DNA"/>
</dbReference>
<organism evidence="1 2">
    <name type="scientific">Kocuria varians</name>
    <name type="common">Micrococcus varians</name>
    <dbReference type="NCBI Taxonomy" id="1272"/>
    <lineage>
        <taxon>Bacteria</taxon>
        <taxon>Bacillati</taxon>
        <taxon>Actinomycetota</taxon>
        <taxon>Actinomycetes</taxon>
        <taxon>Micrococcales</taxon>
        <taxon>Micrococcaceae</taxon>
        <taxon>Kocuria</taxon>
    </lineage>
</organism>
<dbReference type="InterPro" id="IPR011335">
    <property type="entry name" value="Restrct_endonuc-II-like"/>
</dbReference>
<accession>A0A4Y4D522</accession>
<dbReference type="SUPFAM" id="SSF52980">
    <property type="entry name" value="Restriction endonuclease-like"/>
    <property type="match status" value="1"/>
</dbReference>
<name>A0A4Y4D522_KOCVA</name>
<dbReference type="GO" id="GO:0009036">
    <property type="term" value="F:type II site-specific deoxyribonuclease activity"/>
    <property type="evidence" value="ECO:0007669"/>
    <property type="project" value="InterPro"/>
</dbReference>
<dbReference type="InterPro" id="IPR015105">
    <property type="entry name" value="NgoMIV"/>
</dbReference>
<dbReference type="Pfam" id="PF09015">
    <property type="entry name" value="NgoMIV_restric"/>
    <property type="match status" value="1"/>
</dbReference>
<evidence type="ECO:0000313" key="1">
    <source>
        <dbReference type="EMBL" id="GED00309.1"/>
    </source>
</evidence>